<name>A0A6J8BR93_MYTCO</name>
<dbReference type="PROSITE" id="PS00122">
    <property type="entry name" value="CARBOXYLESTERASE_B_1"/>
    <property type="match status" value="1"/>
</dbReference>
<protein>
    <submittedName>
        <fullName evidence="7">Cholinesterase,Putative inactive carboxylesterase 4</fullName>
    </submittedName>
</protein>
<evidence type="ECO:0000256" key="4">
    <source>
        <dbReference type="SAM" id="MobiDB-lite"/>
    </source>
</evidence>
<proteinExistence type="inferred from homology"/>
<feature type="transmembrane region" description="Helical" evidence="5">
    <location>
        <begin position="219"/>
        <end position="239"/>
    </location>
</feature>
<feature type="compositionally biased region" description="Polar residues" evidence="4">
    <location>
        <begin position="257"/>
        <end position="272"/>
    </location>
</feature>
<dbReference type="InterPro" id="IPR029058">
    <property type="entry name" value="AB_hydrolase_fold"/>
</dbReference>
<dbReference type="InterPro" id="IPR002018">
    <property type="entry name" value="CarbesteraseB"/>
</dbReference>
<dbReference type="Proteomes" id="UP000507470">
    <property type="component" value="Unassembled WGS sequence"/>
</dbReference>
<feature type="transmembrane region" description="Helical" evidence="5">
    <location>
        <begin position="532"/>
        <end position="550"/>
    </location>
</feature>
<feature type="compositionally biased region" description="Basic and acidic residues" evidence="4">
    <location>
        <begin position="247"/>
        <end position="256"/>
    </location>
</feature>
<dbReference type="EMBL" id="CACVKT020003693">
    <property type="protein sequence ID" value="CAC5385299.1"/>
    <property type="molecule type" value="Genomic_DNA"/>
</dbReference>
<dbReference type="Gene3D" id="3.40.50.1820">
    <property type="entry name" value="alpha/beta hydrolase"/>
    <property type="match status" value="1"/>
</dbReference>
<evidence type="ECO:0000259" key="6">
    <source>
        <dbReference type="Pfam" id="PF00135"/>
    </source>
</evidence>
<reference evidence="7 8" key="1">
    <citation type="submission" date="2020-06" db="EMBL/GenBank/DDBJ databases">
        <authorList>
            <person name="Li R."/>
            <person name="Bekaert M."/>
        </authorList>
    </citation>
    <scope>NUCLEOTIDE SEQUENCE [LARGE SCALE GENOMIC DNA]</scope>
    <source>
        <strain evidence="8">wild</strain>
    </source>
</reference>
<evidence type="ECO:0000313" key="8">
    <source>
        <dbReference type="Proteomes" id="UP000507470"/>
    </source>
</evidence>
<sequence length="1102" mass="124750">MYMKNATYILIFPRLAFICFVQSFREIVKLVLHLYLYYSSFIYGINNLTDKDVERTRLTSVLSRKTWSSPMVPKLTKTNNNNRSPKATTIVSTPSHVHGKVATENVSKLPATSSSSMEYATSIKRHVQTSPKYDVKINSTKFSKHAFSTTHDQIHKTIDKCNCSAINNPFEVTKTVTDDSISTVNNYQISLHVMHINKTFMKHNSNTDNQKKKSQVAPIAGSVTGVMFVICLVLLFVAVRRHIMKRDTSKGRERTTKSTSNTQSRKCSNSLEGQNNIPLYSCVNKLGQSKIGKTMPQSKSISNTGYMEACEFNAQNEDYDHIERLERRADVEMVYSLTTYQKTEDDYDISEPDEPSTSQISTISRTDKTLSFHLESTKNTNIFQILTFSNEPSSDPSVKTYQYQSETGINDVHVSNRFFAHQNETTGASNKSHSTLIIGPDRDGNAYDKLQESTSHKYENSGKERKLNSNMANQLQESLKYENSETDPTKDFKSQNNFGDSIASKLYESIDNYNSIPLTERKVMRRCQKNKMNAFIFAVLMTLVCVNFATGDLTVVNSVSGPMKGLKTQNKQTGKDVYEFRGIPFGKPPIGPLRFKKPEPADKWTDTLDATEFGAACPQSTPAMMLDFKPSKMSEDCLFLNVYVPIRVDKNRKLPVMVWIYGGGLVMGFSNQYDGGWIATQGDVIVVTINYRLDIFGFFTVDHPASKGNYGLWDQKLALQWVHDNIASFGGDPGSVTIFGESAGGWSVSFQSLIPQNKGLFQRAISQSGVVNELNMLTKKQINERTIDLAKKTSCPINDMYKFTDCLRDKDISELLKATDMFSFMPEDRIEVFQPQYIPVVDGELFQDHPLRSLKDKKSDVAQFFGSLDLMAGFTSNEGLMMAMGILPKVQENFDFNTTEGIPLRFICKGMIDPFVEKFYKNDSDVKEKLCKFYTTENSLDEQSMRATDFIADSMFGYSVKRMIDYHSSFGGRTYQYLFSKEKPFMGDAPKWGKGSGHGEELQFMFDAEVLLPSLNVSLDTPEEQHFANAIIGYWTSFARKGEPEGAVEWKPFDTTSKYYLDLDTVTTLKSDLRPEVMNFWLKDMPPIELDPVDDINVHDEL</sequence>
<keyword evidence="3" id="KW-0378">Hydrolase</keyword>
<dbReference type="OrthoDB" id="408631at2759"/>
<evidence type="ECO:0000313" key="7">
    <source>
        <dbReference type="EMBL" id="CAC5385299.1"/>
    </source>
</evidence>
<dbReference type="InterPro" id="IPR051093">
    <property type="entry name" value="Neuroligin/BSAL"/>
</dbReference>
<accession>A0A6J8BR93</accession>
<feature type="compositionally biased region" description="Polar residues" evidence="4">
    <location>
        <begin position="424"/>
        <end position="435"/>
    </location>
</feature>
<dbReference type="SUPFAM" id="SSF53474">
    <property type="entry name" value="alpha/beta-Hydrolases"/>
    <property type="match status" value="1"/>
</dbReference>
<dbReference type="PANTHER" id="PTHR43903">
    <property type="entry name" value="NEUROLIGIN"/>
    <property type="match status" value="1"/>
</dbReference>
<keyword evidence="5" id="KW-1133">Transmembrane helix</keyword>
<organism evidence="7 8">
    <name type="scientific">Mytilus coruscus</name>
    <name type="common">Sea mussel</name>
    <dbReference type="NCBI Taxonomy" id="42192"/>
    <lineage>
        <taxon>Eukaryota</taxon>
        <taxon>Metazoa</taxon>
        <taxon>Spiralia</taxon>
        <taxon>Lophotrochozoa</taxon>
        <taxon>Mollusca</taxon>
        <taxon>Bivalvia</taxon>
        <taxon>Autobranchia</taxon>
        <taxon>Pteriomorphia</taxon>
        <taxon>Mytilida</taxon>
        <taxon>Mytiloidea</taxon>
        <taxon>Mytilidae</taxon>
        <taxon>Mytilinae</taxon>
        <taxon>Mytilus</taxon>
    </lineage>
</organism>
<keyword evidence="5" id="KW-0472">Membrane</keyword>
<evidence type="ECO:0000256" key="1">
    <source>
        <dbReference type="ARBA" id="ARBA00005964"/>
    </source>
</evidence>
<gene>
    <name evidence="7" type="ORF">MCOR_20858</name>
</gene>
<feature type="region of interest" description="Disordered" evidence="4">
    <location>
        <begin position="424"/>
        <end position="446"/>
    </location>
</feature>
<evidence type="ECO:0000256" key="3">
    <source>
        <dbReference type="ARBA" id="ARBA00022801"/>
    </source>
</evidence>
<dbReference type="GO" id="GO:0016787">
    <property type="term" value="F:hydrolase activity"/>
    <property type="evidence" value="ECO:0007669"/>
    <property type="project" value="UniProtKB-KW"/>
</dbReference>
<dbReference type="AlphaFoldDB" id="A0A6J8BR93"/>
<dbReference type="PROSITE" id="PS00941">
    <property type="entry name" value="CARBOXYLESTERASE_B_2"/>
    <property type="match status" value="1"/>
</dbReference>
<dbReference type="InterPro" id="IPR019819">
    <property type="entry name" value="Carboxylesterase_B_CS"/>
</dbReference>
<evidence type="ECO:0000256" key="5">
    <source>
        <dbReference type="SAM" id="Phobius"/>
    </source>
</evidence>
<evidence type="ECO:0000256" key="2">
    <source>
        <dbReference type="ARBA" id="ARBA00022729"/>
    </source>
</evidence>
<dbReference type="Pfam" id="PF00135">
    <property type="entry name" value="COesterase"/>
    <property type="match status" value="1"/>
</dbReference>
<dbReference type="InterPro" id="IPR019826">
    <property type="entry name" value="Carboxylesterase_B_AS"/>
</dbReference>
<keyword evidence="5" id="KW-0812">Transmembrane</keyword>
<keyword evidence="8" id="KW-1185">Reference proteome</keyword>
<feature type="region of interest" description="Disordered" evidence="4">
    <location>
        <begin position="247"/>
        <end position="272"/>
    </location>
</feature>
<keyword evidence="2" id="KW-0732">Signal</keyword>
<comment type="similarity">
    <text evidence="1">Belongs to the type-B carboxylesterase/lipase family.</text>
</comment>
<feature type="domain" description="Carboxylesterase type B" evidence="6">
    <location>
        <begin position="554"/>
        <end position="1081"/>
    </location>
</feature>